<accession>A0AAU7CR68</accession>
<evidence type="ECO:0000313" key="1">
    <source>
        <dbReference type="EMBL" id="XBH08092.1"/>
    </source>
</evidence>
<dbReference type="RefSeq" id="WP_406700930.1">
    <property type="nucleotide sequence ID" value="NZ_CP155447.1"/>
</dbReference>
<dbReference type="EMBL" id="CP155447">
    <property type="protein sequence ID" value="XBH08092.1"/>
    <property type="molecule type" value="Genomic_DNA"/>
</dbReference>
<organism evidence="1">
    <name type="scientific">Singulisphaera sp. Ch08</name>
    <dbReference type="NCBI Taxonomy" id="3120278"/>
    <lineage>
        <taxon>Bacteria</taxon>
        <taxon>Pseudomonadati</taxon>
        <taxon>Planctomycetota</taxon>
        <taxon>Planctomycetia</taxon>
        <taxon>Isosphaerales</taxon>
        <taxon>Isosphaeraceae</taxon>
        <taxon>Singulisphaera</taxon>
    </lineage>
</organism>
<reference evidence="1" key="1">
    <citation type="submission" date="2024-05" db="EMBL/GenBank/DDBJ databases">
        <title>Planctomycetes of the genus Singulisphaera possess chitinolytic capabilities.</title>
        <authorList>
            <person name="Ivanova A."/>
        </authorList>
    </citation>
    <scope>NUCLEOTIDE SEQUENCE</scope>
    <source>
        <strain evidence="1">Ch08T</strain>
    </source>
</reference>
<proteinExistence type="predicted"/>
<sequence>MDFTPAVLGPLAFCSLGGNPQLSRISSTIAFDGGIDTTSWTEI</sequence>
<gene>
    <name evidence="1" type="ORF">V5E97_19250</name>
</gene>
<protein>
    <submittedName>
        <fullName evidence="1">Uncharacterized protein</fullName>
    </submittedName>
</protein>
<dbReference type="AlphaFoldDB" id="A0AAU7CR68"/>
<name>A0AAU7CR68_9BACT</name>